<keyword evidence="1" id="KW-0812">Transmembrane</keyword>
<accession>A0ABQ4BPX7</accession>
<feature type="transmembrane region" description="Helical" evidence="1">
    <location>
        <begin position="325"/>
        <end position="347"/>
    </location>
</feature>
<feature type="transmembrane region" description="Helical" evidence="1">
    <location>
        <begin position="116"/>
        <end position="136"/>
    </location>
</feature>
<keyword evidence="3" id="KW-1185">Reference proteome</keyword>
<evidence type="ECO:0000313" key="2">
    <source>
        <dbReference type="EMBL" id="GIE72341.1"/>
    </source>
</evidence>
<name>A0ABQ4BPX7_9ACTN</name>
<reference evidence="2 3" key="1">
    <citation type="submission" date="2021-01" db="EMBL/GenBank/DDBJ databases">
        <title>Whole genome shotgun sequence of Actinoplanes palleronii NBRC 14916.</title>
        <authorList>
            <person name="Komaki H."/>
            <person name="Tamura T."/>
        </authorList>
    </citation>
    <scope>NUCLEOTIDE SEQUENCE [LARGE SCALE GENOMIC DNA]</scope>
    <source>
        <strain evidence="2 3">NBRC 14916</strain>
    </source>
</reference>
<evidence type="ECO:0000256" key="1">
    <source>
        <dbReference type="SAM" id="Phobius"/>
    </source>
</evidence>
<evidence type="ECO:0008006" key="4">
    <source>
        <dbReference type="Google" id="ProtNLM"/>
    </source>
</evidence>
<feature type="transmembrane region" description="Helical" evidence="1">
    <location>
        <begin position="46"/>
        <end position="64"/>
    </location>
</feature>
<dbReference type="RefSeq" id="WP_203830061.1">
    <property type="nucleotide sequence ID" value="NZ_BAAATY010000050.1"/>
</dbReference>
<sequence>MSAPRPLSILLRGRLLLPLLAGRGVYRLAIVVSNLLFLAAWGESTFATYALVMGSFTAVMFLTSCGVEKGALKLVPRVTRARSELIAVFVVLPAISGSVCLIWILATGLGGGRSSLWILAGVLAVGLGLNQVLVGLHRVLDRPWRDVANHAVLVLAIGLGVAGALLADQGPLWALTVMVTAVAVLNVALVSGLALRPSGLRRRALVRQAIGTSALMSASELAAAGIVSLVFLLLARSGFRDQGAALYVIVSASALLVNAFGFLLRIMQPQVSRTLHRGAASEAVRRRTVRWARIIAIGGAPYLAAVTALTILWRQHAGATGQTAALALLYLACIPLFFGLGSINFVLENGDRRTLRRTASGSVMGLTGAALSAFVLVPLLGAPGALAAIAVGDVVHAITVLPALTSSKEST</sequence>
<feature type="transmembrane region" description="Helical" evidence="1">
    <location>
        <begin position="359"/>
        <end position="379"/>
    </location>
</feature>
<protein>
    <recommendedName>
        <fullName evidence="4">O-antigen/teichoic acid export membrane protein</fullName>
    </recommendedName>
</protein>
<feature type="transmembrane region" description="Helical" evidence="1">
    <location>
        <begin position="215"/>
        <end position="234"/>
    </location>
</feature>
<keyword evidence="1" id="KW-0472">Membrane</keyword>
<dbReference type="EMBL" id="BOMS01000141">
    <property type="protein sequence ID" value="GIE72341.1"/>
    <property type="molecule type" value="Genomic_DNA"/>
</dbReference>
<feature type="transmembrane region" description="Helical" evidence="1">
    <location>
        <begin position="294"/>
        <end position="313"/>
    </location>
</feature>
<feature type="transmembrane region" description="Helical" evidence="1">
    <location>
        <begin position="85"/>
        <end position="104"/>
    </location>
</feature>
<feature type="transmembrane region" description="Helical" evidence="1">
    <location>
        <begin position="20"/>
        <end position="40"/>
    </location>
</feature>
<feature type="transmembrane region" description="Helical" evidence="1">
    <location>
        <begin position="246"/>
        <end position="267"/>
    </location>
</feature>
<dbReference type="Proteomes" id="UP000624709">
    <property type="component" value="Unassembled WGS sequence"/>
</dbReference>
<feature type="transmembrane region" description="Helical" evidence="1">
    <location>
        <begin position="385"/>
        <end position="404"/>
    </location>
</feature>
<comment type="caution">
    <text evidence="2">The sequence shown here is derived from an EMBL/GenBank/DDBJ whole genome shotgun (WGS) entry which is preliminary data.</text>
</comment>
<organism evidence="2 3">
    <name type="scientific">Actinoplanes palleronii</name>
    <dbReference type="NCBI Taxonomy" id="113570"/>
    <lineage>
        <taxon>Bacteria</taxon>
        <taxon>Bacillati</taxon>
        <taxon>Actinomycetota</taxon>
        <taxon>Actinomycetes</taxon>
        <taxon>Micromonosporales</taxon>
        <taxon>Micromonosporaceae</taxon>
        <taxon>Actinoplanes</taxon>
    </lineage>
</organism>
<proteinExistence type="predicted"/>
<gene>
    <name evidence="2" type="ORF">Apa02nite_084490</name>
</gene>
<evidence type="ECO:0000313" key="3">
    <source>
        <dbReference type="Proteomes" id="UP000624709"/>
    </source>
</evidence>
<feature type="transmembrane region" description="Helical" evidence="1">
    <location>
        <begin position="173"/>
        <end position="195"/>
    </location>
</feature>
<keyword evidence="1" id="KW-1133">Transmembrane helix</keyword>
<feature type="transmembrane region" description="Helical" evidence="1">
    <location>
        <begin position="148"/>
        <end position="167"/>
    </location>
</feature>